<evidence type="ECO:0000256" key="1">
    <source>
        <dbReference type="SAM" id="MobiDB-lite"/>
    </source>
</evidence>
<sequence length="180" mass="17578">MNAPTIGRTHGTTPLPDTTPAHEAGAPAKLPGTPQPQTEDGKLATLSALNSGAQTGGQAAAGKGKRASFAAKPDTAQTGNASSSHTQTPTATAANGQHGAPVAPVQHGQPPAFAPQQSAFGKASSLLQDAAPLVSGGAGVLGAGMQIAGGVMQAIQSAEMAIAETIKNGAHNVEEASRPV</sequence>
<feature type="compositionally biased region" description="Low complexity" evidence="1">
    <location>
        <begin position="53"/>
        <end position="62"/>
    </location>
</feature>
<feature type="region of interest" description="Disordered" evidence="1">
    <location>
        <begin position="53"/>
        <end position="117"/>
    </location>
</feature>
<dbReference type="Proteomes" id="UP000183529">
    <property type="component" value="Unassembled WGS sequence"/>
</dbReference>
<evidence type="ECO:0000313" key="4">
    <source>
        <dbReference type="Proteomes" id="UP000183529"/>
    </source>
</evidence>
<comment type="caution">
    <text evidence="3">The sequence shown here is derived from an EMBL/GenBank/DDBJ whole genome shotgun (WGS) entry which is preliminary data.</text>
</comment>
<gene>
    <name evidence="2" type="ORF">C7400_106222</name>
    <name evidence="3" type="ORF">SAMN05216550_103347</name>
</gene>
<dbReference type="AlphaFoldDB" id="A0A1A5XBI7"/>
<evidence type="ECO:0000313" key="2">
    <source>
        <dbReference type="EMBL" id="PXX17505.1"/>
    </source>
</evidence>
<evidence type="ECO:0000313" key="5">
    <source>
        <dbReference type="Proteomes" id="UP000247515"/>
    </source>
</evidence>
<dbReference type="RefSeq" id="WP_065060790.1">
    <property type="nucleotide sequence ID" value="NZ_CADFGN010000001.1"/>
</dbReference>
<reference evidence="2 5" key="2">
    <citation type="submission" date="2018-05" db="EMBL/GenBank/DDBJ databases">
        <title>Genomic Encyclopedia of Type Strains, Phase IV (KMG-V): Genome sequencing to study the core and pangenomes of soil and plant-associated prokaryotes.</title>
        <authorList>
            <person name="Whitman W."/>
        </authorList>
    </citation>
    <scope>NUCLEOTIDE SEQUENCE [LARGE SCALE GENOMIC DNA]</scope>
    <source>
        <strain evidence="2 5">SIr-6563</strain>
    </source>
</reference>
<feature type="region of interest" description="Disordered" evidence="1">
    <location>
        <begin position="1"/>
        <end position="40"/>
    </location>
</feature>
<keyword evidence="5" id="KW-1185">Reference proteome</keyword>
<evidence type="ECO:0000313" key="3">
    <source>
        <dbReference type="EMBL" id="SEJ25553.1"/>
    </source>
</evidence>
<accession>A0A1A5XBI7</accession>
<reference evidence="3 4" key="1">
    <citation type="submission" date="2016-10" db="EMBL/GenBank/DDBJ databases">
        <authorList>
            <person name="Varghese N."/>
            <person name="Submissions S."/>
        </authorList>
    </citation>
    <scope>NUCLEOTIDE SEQUENCE [LARGE SCALE GENOMIC DNA]</scope>
    <source>
        <strain evidence="3 4">LMG 22274</strain>
    </source>
</reference>
<name>A0A1A5XBI7_9BURK</name>
<dbReference type="Proteomes" id="UP000247515">
    <property type="component" value="Unassembled WGS sequence"/>
</dbReference>
<protein>
    <submittedName>
        <fullName evidence="3">Uncharacterized protein</fullName>
    </submittedName>
</protein>
<organism evidence="3 4">
    <name type="scientific">Paraburkholderia tropica</name>
    <dbReference type="NCBI Taxonomy" id="92647"/>
    <lineage>
        <taxon>Bacteria</taxon>
        <taxon>Pseudomonadati</taxon>
        <taxon>Pseudomonadota</taxon>
        <taxon>Betaproteobacteria</taxon>
        <taxon>Burkholderiales</taxon>
        <taxon>Burkholderiaceae</taxon>
        <taxon>Paraburkholderia</taxon>
    </lineage>
</organism>
<proteinExistence type="predicted"/>
<feature type="compositionally biased region" description="Polar residues" evidence="1">
    <location>
        <begin position="75"/>
        <end position="95"/>
    </location>
</feature>
<dbReference type="GeneID" id="61305959"/>
<dbReference type="EMBL" id="QJJV01000006">
    <property type="protein sequence ID" value="PXX17505.1"/>
    <property type="molecule type" value="Genomic_DNA"/>
</dbReference>
<dbReference type="EMBL" id="FNZM01000003">
    <property type="protein sequence ID" value="SEJ25553.1"/>
    <property type="molecule type" value="Genomic_DNA"/>
</dbReference>